<dbReference type="EMBL" id="FMAY01000013">
    <property type="protein sequence ID" value="SCC32737.1"/>
    <property type="molecule type" value="Genomic_DNA"/>
</dbReference>
<keyword evidence="1" id="KW-0472">Membrane</keyword>
<organism evidence="2 3">
    <name type="scientific">Kosakonia oryzendophytica</name>
    <dbReference type="NCBI Taxonomy" id="1005665"/>
    <lineage>
        <taxon>Bacteria</taxon>
        <taxon>Pseudomonadati</taxon>
        <taxon>Pseudomonadota</taxon>
        <taxon>Gammaproteobacteria</taxon>
        <taxon>Enterobacterales</taxon>
        <taxon>Enterobacteriaceae</taxon>
        <taxon>Kosakonia</taxon>
    </lineage>
</organism>
<proteinExistence type="predicted"/>
<evidence type="ECO:0000313" key="3">
    <source>
        <dbReference type="Proteomes" id="UP000198975"/>
    </source>
</evidence>
<name>A0A1C4DN20_9ENTR</name>
<keyword evidence="3" id="KW-1185">Reference proteome</keyword>
<feature type="transmembrane region" description="Helical" evidence="1">
    <location>
        <begin position="12"/>
        <end position="34"/>
    </location>
</feature>
<reference evidence="3" key="1">
    <citation type="submission" date="2016-08" db="EMBL/GenBank/DDBJ databases">
        <authorList>
            <person name="Varghese N."/>
            <person name="Submissions Spin"/>
        </authorList>
    </citation>
    <scope>NUCLEOTIDE SEQUENCE [LARGE SCALE GENOMIC DNA]</scope>
    <source>
        <strain evidence="3">REICA_082</strain>
    </source>
</reference>
<feature type="transmembrane region" description="Helical" evidence="1">
    <location>
        <begin position="54"/>
        <end position="77"/>
    </location>
</feature>
<dbReference type="OrthoDB" id="6422829at2"/>
<dbReference type="AlphaFoldDB" id="A0A1C4DN20"/>
<accession>A0A1C4DN20</accession>
<dbReference type="InterPro" id="IPR031709">
    <property type="entry name" value="PutAbiC"/>
</dbReference>
<keyword evidence="1" id="KW-1133">Transmembrane helix</keyword>
<dbReference type="Pfam" id="PF16872">
    <property type="entry name" value="putAbiC"/>
    <property type="match status" value="1"/>
</dbReference>
<dbReference type="Proteomes" id="UP000198975">
    <property type="component" value="Unassembled WGS sequence"/>
</dbReference>
<evidence type="ECO:0000256" key="1">
    <source>
        <dbReference type="SAM" id="Phobius"/>
    </source>
</evidence>
<dbReference type="RefSeq" id="WP_088237012.1">
    <property type="nucleotide sequence ID" value="NZ_FMAY01000013.1"/>
</dbReference>
<keyword evidence="1" id="KW-0812">Transmembrane</keyword>
<sequence>MNRFFNAIRNEFSVILLFLSSVALILFALGMYWKMFGEFPVSNLVEKWGQFGDYVGGVLNPGLSFISIILVCLTLYATSKQSAIQSFESILFELIRFHKENLMEIKVSYDDGKERLQGRDALKSYITEVKLILFGIVEDELPVEDRIKIAIDKVYLEDEAFSNIGHYFRNIYHIFKHIDESSFLSKKEKQKYAKLVRAQLSSIESGALFLNGLSSRGAASKILIERYSLLQEFRLTEQFKERLKNTGALQLYADEAYEDKNND</sequence>
<gene>
    <name evidence="2" type="ORF">GA0061071_11368</name>
</gene>
<protein>
    <submittedName>
        <fullName evidence="2">Putative phage abortive infection protein</fullName>
    </submittedName>
</protein>
<evidence type="ECO:0000313" key="2">
    <source>
        <dbReference type="EMBL" id="SCC32737.1"/>
    </source>
</evidence>